<keyword evidence="2" id="KW-1185">Reference proteome</keyword>
<evidence type="ECO:0000313" key="2">
    <source>
        <dbReference type="Proteomes" id="UP000249123"/>
    </source>
</evidence>
<dbReference type="AlphaFoldDB" id="A0A062U0Q4"/>
<dbReference type="Gene3D" id="3.30.1330.60">
    <property type="entry name" value="OmpA-like domain"/>
    <property type="match status" value="1"/>
</dbReference>
<dbReference type="SUPFAM" id="SSF103088">
    <property type="entry name" value="OmpA-like"/>
    <property type="match status" value="1"/>
</dbReference>
<dbReference type="InterPro" id="IPR036737">
    <property type="entry name" value="OmpA-like_sf"/>
</dbReference>
<dbReference type="PANTHER" id="PTHR30329">
    <property type="entry name" value="STATOR ELEMENT OF FLAGELLAR MOTOR COMPLEX"/>
    <property type="match status" value="1"/>
</dbReference>
<proteinExistence type="predicted"/>
<dbReference type="OrthoDB" id="7626288at2"/>
<dbReference type="Pfam" id="PF04972">
    <property type="entry name" value="BON"/>
    <property type="match status" value="1"/>
</dbReference>
<organism evidence="1 2">
    <name type="scientific">Hyphomonas pacifica</name>
    <dbReference type="NCBI Taxonomy" id="1280941"/>
    <lineage>
        <taxon>Bacteria</taxon>
        <taxon>Pseudomonadati</taxon>
        <taxon>Pseudomonadota</taxon>
        <taxon>Alphaproteobacteria</taxon>
        <taxon>Hyphomonadales</taxon>
        <taxon>Hyphomonadaceae</taxon>
        <taxon>Hyphomonas</taxon>
    </lineage>
</organism>
<reference evidence="1 2" key="1">
    <citation type="submission" date="2013-04" db="EMBL/GenBank/DDBJ databases">
        <title>Hyphomonas sp. T24B3 Genome Sequencing.</title>
        <authorList>
            <person name="Lai Q."/>
            <person name="Shao Z."/>
        </authorList>
    </citation>
    <scope>NUCLEOTIDE SEQUENCE [LARGE SCALE GENOMIC DNA]</scope>
    <source>
        <strain evidence="1 2">T24B3</strain>
    </source>
</reference>
<dbReference type="PANTHER" id="PTHR30329:SF21">
    <property type="entry name" value="LIPOPROTEIN YIAD-RELATED"/>
    <property type="match status" value="1"/>
</dbReference>
<dbReference type="GO" id="GO:0016020">
    <property type="term" value="C:membrane"/>
    <property type="evidence" value="ECO:0007669"/>
    <property type="project" value="UniProtKB-UniRule"/>
</dbReference>
<evidence type="ECO:0000313" key="1">
    <source>
        <dbReference type="EMBL" id="RAN33990.1"/>
    </source>
</evidence>
<dbReference type="RefSeq" id="WP_034825962.1">
    <property type="nucleotide sequence ID" value="NZ_AWFA01000015.1"/>
</dbReference>
<dbReference type="STRING" id="1280941.HY2_11745"/>
<gene>
    <name evidence="1" type="ORF">HY3_11860</name>
</gene>
<dbReference type="eggNOG" id="COG2885">
    <property type="taxonomic scope" value="Bacteria"/>
</dbReference>
<dbReference type="InterPro" id="IPR050330">
    <property type="entry name" value="Bact_OuterMem_StrucFunc"/>
</dbReference>
<dbReference type="Pfam" id="PF00691">
    <property type="entry name" value="OmpA"/>
    <property type="match status" value="1"/>
</dbReference>
<dbReference type="CDD" id="cd07185">
    <property type="entry name" value="OmpA_C-like"/>
    <property type="match status" value="1"/>
</dbReference>
<protein>
    <submittedName>
        <fullName evidence="1">Uncharacterized protein</fullName>
    </submittedName>
</protein>
<dbReference type="EMBL" id="AWFB01000015">
    <property type="protein sequence ID" value="RAN33990.1"/>
    <property type="molecule type" value="Genomic_DNA"/>
</dbReference>
<comment type="caution">
    <text evidence="1">The sequence shown here is derived from an EMBL/GenBank/DDBJ whole genome shotgun (WGS) entry which is preliminary data.</text>
</comment>
<dbReference type="InterPro" id="IPR006665">
    <property type="entry name" value="OmpA-like"/>
</dbReference>
<accession>A0A062U0Q4</accession>
<dbReference type="InterPro" id="IPR007055">
    <property type="entry name" value="BON_dom"/>
</dbReference>
<sequence length="484" mass="51175">MRLLDYLFGLVALIGLGVTSWWAVYQSPNTPVNLQARLQQNASAALEAGGFDWASVEMRGQRAVLHGQAPSADAVQAAAETVLTSNGAGGVIMGGVTIVESAVDAAPPVSPYIWRAIKTPEGSYVLTGYVPSRGTRQKLVEQATAQAAGAPVEDRMQLAAGAPGANWQGMARMVLEDLGQLDTGEASLRDTRVRLSGLSMEGPIRARLTAEIANIVAPFKGEPLIRGPALWTAQHQPGVLILSGKVASEAEREEITGIARQYYGGEVRDEMQVAGEPHEGWMTGVRAGLPQFSRFTRGEMAFDPAETGFSVQGEASPSTLQYLQQDLSGLDGPYPVTVFADSVGMAVDEINGINFRADPLAACQQAFDAVMETSDVSFDPGTAAITRQSGPALDKLTRVAGLCAPGLEIEIGGHADATGDRDSVAGLSVDRAEAVKEYMVSTGFDAARLTVIGYGPDQPVQSNDTEEGLAKNRPISFKVRERSE</sequence>
<dbReference type="Gene3D" id="3.40.1520.20">
    <property type="match status" value="2"/>
</dbReference>
<dbReference type="Proteomes" id="UP000249123">
    <property type="component" value="Unassembled WGS sequence"/>
</dbReference>
<name>A0A062U0Q4_9PROT</name>
<dbReference type="PROSITE" id="PS51123">
    <property type="entry name" value="OMPA_2"/>
    <property type="match status" value="1"/>
</dbReference>